<dbReference type="AlphaFoldDB" id="A0A841EA41"/>
<comment type="caution">
    <text evidence="2">The sequence shown here is derived from an EMBL/GenBank/DDBJ whole genome shotgun (WGS) entry which is preliminary data.</text>
</comment>
<accession>A0A841EA41</accession>
<protein>
    <submittedName>
        <fullName evidence="2">NADPH:quinone reductase-like Zn-dependent oxidoreductase</fullName>
    </submittedName>
</protein>
<gene>
    <name evidence="2" type="ORF">HNR25_004716</name>
</gene>
<keyword evidence="1" id="KW-0472">Membrane</keyword>
<evidence type="ECO:0000256" key="1">
    <source>
        <dbReference type="SAM" id="Phobius"/>
    </source>
</evidence>
<reference evidence="2 3" key="1">
    <citation type="submission" date="2020-08" db="EMBL/GenBank/DDBJ databases">
        <title>Sequencing the genomes of 1000 actinobacteria strains.</title>
        <authorList>
            <person name="Klenk H.-P."/>
        </authorList>
    </citation>
    <scope>NUCLEOTIDE SEQUENCE [LARGE SCALE GENOMIC DNA]</scope>
    <source>
        <strain evidence="2 3">DSM 44593</strain>
    </source>
</reference>
<organism evidence="2 3">
    <name type="scientific">Streptomonospora salina</name>
    <dbReference type="NCBI Taxonomy" id="104205"/>
    <lineage>
        <taxon>Bacteria</taxon>
        <taxon>Bacillati</taxon>
        <taxon>Actinomycetota</taxon>
        <taxon>Actinomycetes</taxon>
        <taxon>Streptosporangiales</taxon>
        <taxon>Nocardiopsidaceae</taxon>
        <taxon>Streptomonospora</taxon>
    </lineage>
</organism>
<sequence length="59" mass="6186">MAVSPVSLDTVPEGVNLADGAALGIAGVTALRVLRKRSLLARRPVRTWSQAGDHRQPGP</sequence>
<name>A0A841EA41_9ACTN</name>
<evidence type="ECO:0000313" key="2">
    <source>
        <dbReference type="EMBL" id="MBB6000887.1"/>
    </source>
</evidence>
<feature type="transmembrane region" description="Helical" evidence="1">
    <location>
        <begin position="15"/>
        <end position="34"/>
    </location>
</feature>
<dbReference type="EMBL" id="JACHLY010000002">
    <property type="protein sequence ID" value="MBB6000887.1"/>
    <property type="molecule type" value="Genomic_DNA"/>
</dbReference>
<proteinExistence type="predicted"/>
<keyword evidence="1" id="KW-1133">Transmembrane helix</keyword>
<dbReference type="Proteomes" id="UP000578077">
    <property type="component" value="Unassembled WGS sequence"/>
</dbReference>
<evidence type="ECO:0000313" key="3">
    <source>
        <dbReference type="Proteomes" id="UP000578077"/>
    </source>
</evidence>
<keyword evidence="1" id="KW-0812">Transmembrane</keyword>
<dbReference type="RefSeq" id="WP_221459324.1">
    <property type="nucleotide sequence ID" value="NZ_BAABKT010000017.1"/>
</dbReference>
<keyword evidence="3" id="KW-1185">Reference proteome</keyword>